<feature type="compositionally biased region" description="Basic and acidic residues" evidence="1">
    <location>
        <begin position="167"/>
        <end position="177"/>
    </location>
</feature>
<reference evidence="2" key="2">
    <citation type="submission" date="2021-08" db="EMBL/GenBank/DDBJ databases">
        <authorList>
            <person name="Gostincar C."/>
            <person name="Sun X."/>
            <person name="Song Z."/>
            <person name="Gunde-Cimerman N."/>
        </authorList>
    </citation>
    <scope>NUCLEOTIDE SEQUENCE</scope>
    <source>
        <strain evidence="2">EXF-9298</strain>
    </source>
</reference>
<keyword evidence="3" id="KW-1185">Reference proteome</keyword>
<accession>A0A9P8JYJ6</accession>
<gene>
    <name evidence="2" type="ORF">KCU98_g4638</name>
</gene>
<comment type="caution">
    <text evidence="2">The sequence shown here is derived from an EMBL/GenBank/DDBJ whole genome shotgun (WGS) entry which is preliminary data.</text>
</comment>
<feature type="region of interest" description="Disordered" evidence="1">
    <location>
        <begin position="140"/>
        <end position="181"/>
    </location>
</feature>
<evidence type="ECO:0000313" key="3">
    <source>
        <dbReference type="Proteomes" id="UP000729357"/>
    </source>
</evidence>
<reference evidence="2" key="1">
    <citation type="journal article" date="2021" name="J Fungi (Basel)">
        <title>Virulence traits and population genomics of the black yeast Aureobasidium melanogenum.</title>
        <authorList>
            <person name="Cernosa A."/>
            <person name="Sun X."/>
            <person name="Gostincar C."/>
            <person name="Fang C."/>
            <person name="Gunde-Cimerman N."/>
            <person name="Song Z."/>
        </authorList>
    </citation>
    <scope>NUCLEOTIDE SEQUENCE</scope>
    <source>
        <strain evidence="2">EXF-9298</strain>
    </source>
</reference>
<evidence type="ECO:0000313" key="2">
    <source>
        <dbReference type="EMBL" id="KAG9985534.1"/>
    </source>
</evidence>
<protein>
    <submittedName>
        <fullName evidence="2">Uncharacterized protein</fullName>
    </submittedName>
</protein>
<feature type="non-terminal residue" evidence="2">
    <location>
        <position position="357"/>
    </location>
</feature>
<evidence type="ECO:0000256" key="1">
    <source>
        <dbReference type="SAM" id="MobiDB-lite"/>
    </source>
</evidence>
<proteinExistence type="predicted"/>
<dbReference type="AlphaFoldDB" id="A0A9P8JYJ6"/>
<organism evidence="2 3">
    <name type="scientific">Aureobasidium melanogenum</name>
    <name type="common">Aureobasidium pullulans var. melanogenum</name>
    <dbReference type="NCBI Taxonomy" id="46634"/>
    <lineage>
        <taxon>Eukaryota</taxon>
        <taxon>Fungi</taxon>
        <taxon>Dikarya</taxon>
        <taxon>Ascomycota</taxon>
        <taxon>Pezizomycotina</taxon>
        <taxon>Dothideomycetes</taxon>
        <taxon>Dothideomycetidae</taxon>
        <taxon>Dothideales</taxon>
        <taxon>Saccotheciaceae</taxon>
        <taxon>Aureobasidium</taxon>
    </lineage>
</organism>
<name>A0A9P8JYJ6_AURME</name>
<sequence length="357" mass="39698">MIKWQPPAYSLVVTPAPRLKHVSDTEWSSLEIKFSPPVKKTSTAPCPSPPMSLMTAAELGLLTPLTPKVCLSELNNGSQDAVTVSVDASIVKPWMSSPPAATSIGQDSYFGPSTPGDDNAGSSFVAAKLPHFRDIDPFDLTMPSTPDVKPSKYDHSKSPSQPTRCTLYHEKDDHDTEGTSLDFSQSLRSCEEGRMPGLIYNESANPQPFALDVNWTDEPVVDWPYDVVGDWNDEPSLDWNGEPVADWVDEPIDDCFDDLVMIEHDAETFDWTILSRYRAVSERASTLSSASSSMEVLPLPLRDSFMEERSAYEEPHELVESAPEEPVRELAEEELNMRRVSKSAWESESDFCIPAFF</sequence>
<dbReference type="EMBL" id="JAHFXS010000382">
    <property type="protein sequence ID" value="KAG9985534.1"/>
    <property type="molecule type" value="Genomic_DNA"/>
</dbReference>
<dbReference type="Proteomes" id="UP000729357">
    <property type="component" value="Unassembled WGS sequence"/>
</dbReference>